<evidence type="ECO:0000256" key="5">
    <source>
        <dbReference type="ARBA" id="ARBA00023024"/>
    </source>
</evidence>
<dbReference type="InterPro" id="IPR017853">
    <property type="entry name" value="GH"/>
</dbReference>
<dbReference type="Gene3D" id="3.20.20.80">
    <property type="entry name" value="Glycosidases"/>
    <property type="match status" value="1"/>
</dbReference>
<evidence type="ECO:0000256" key="3">
    <source>
        <dbReference type="ARBA" id="ARBA00022669"/>
    </source>
</evidence>
<evidence type="ECO:0000256" key="10">
    <source>
        <dbReference type="RuleBase" id="RU004453"/>
    </source>
</evidence>
<evidence type="ECO:0000256" key="12">
    <source>
        <dbReference type="SAM" id="Phobius"/>
    </source>
</evidence>
<keyword evidence="8" id="KW-0624">Polysaccharide degradation</keyword>
<keyword evidence="7 9" id="KW-0326">Glycosidase</keyword>
<keyword evidence="5" id="KW-0146">Chitin degradation</keyword>
<evidence type="ECO:0000256" key="7">
    <source>
        <dbReference type="ARBA" id="ARBA00023295"/>
    </source>
</evidence>
<protein>
    <recommendedName>
        <fullName evidence="2">chitinase</fullName>
        <ecNumber evidence="2">3.2.1.14</ecNumber>
    </recommendedName>
</protein>
<dbReference type="GO" id="GO:0008843">
    <property type="term" value="F:endochitinase activity"/>
    <property type="evidence" value="ECO:0007669"/>
    <property type="project" value="UniProtKB-EC"/>
</dbReference>
<dbReference type="CDD" id="cd02877">
    <property type="entry name" value="GH18_hevamine_XipI_class_III"/>
    <property type="match status" value="1"/>
</dbReference>
<feature type="transmembrane region" description="Helical" evidence="12">
    <location>
        <begin position="171"/>
        <end position="192"/>
    </location>
</feature>
<dbReference type="InterPro" id="IPR001579">
    <property type="entry name" value="Glyco_hydro_18_chit_AS"/>
</dbReference>
<evidence type="ECO:0000313" key="15">
    <source>
        <dbReference type="Proteomes" id="UP000724874"/>
    </source>
</evidence>
<dbReference type="GO" id="GO:0006032">
    <property type="term" value="P:chitin catabolic process"/>
    <property type="evidence" value="ECO:0007669"/>
    <property type="project" value="UniProtKB-KW"/>
</dbReference>
<accession>A0A9P5TJE2</accession>
<dbReference type="InterPro" id="IPR001223">
    <property type="entry name" value="Glyco_hydro18_cat"/>
</dbReference>
<organism evidence="14 15">
    <name type="scientific">Gymnopilus junonius</name>
    <name type="common">Spectacular rustgill mushroom</name>
    <name type="synonym">Gymnopilus spectabilis subsp. junonius</name>
    <dbReference type="NCBI Taxonomy" id="109634"/>
    <lineage>
        <taxon>Eukaryota</taxon>
        <taxon>Fungi</taxon>
        <taxon>Dikarya</taxon>
        <taxon>Basidiomycota</taxon>
        <taxon>Agaricomycotina</taxon>
        <taxon>Agaricomycetes</taxon>
        <taxon>Agaricomycetidae</taxon>
        <taxon>Agaricales</taxon>
        <taxon>Agaricineae</taxon>
        <taxon>Hymenogastraceae</taxon>
        <taxon>Gymnopilus</taxon>
    </lineage>
</organism>
<keyword evidence="12" id="KW-0812">Transmembrane</keyword>
<dbReference type="PROSITE" id="PS01095">
    <property type="entry name" value="GH18_1"/>
    <property type="match status" value="1"/>
</dbReference>
<evidence type="ECO:0000256" key="9">
    <source>
        <dbReference type="RuleBase" id="RU000489"/>
    </source>
</evidence>
<gene>
    <name evidence="14" type="ORF">CPB84DRAFT_1849738</name>
</gene>
<dbReference type="PANTHER" id="PTHR45708">
    <property type="entry name" value="ENDOCHITINASE"/>
    <property type="match status" value="1"/>
</dbReference>
<evidence type="ECO:0000256" key="11">
    <source>
        <dbReference type="SAM" id="MobiDB-lite"/>
    </source>
</evidence>
<reference evidence="14" key="1">
    <citation type="submission" date="2020-11" db="EMBL/GenBank/DDBJ databases">
        <authorList>
            <consortium name="DOE Joint Genome Institute"/>
            <person name="Ahrendt S."/>
            <person name="Riley R."/>
            <person name="Andreopoulos W."/>
            <person name="LaButti K."/>
            <person name="Pangilinan J."/>
            <person name="Ruiz-duenas F.J."/>
            <person name="Barrasa J.M."/>
            <person name="Sanchez-Garcia M."/>
            <person name="Camarero S."/>
            <person name="Miyauchi S."/>
            <person name="Serrano A."/>
            <person name="Linde D."/>
            <person name="Babiker R."/>
            <person name="Drula E."/>
            <person name="Ayuso-Fernandez I."/>
            <person name="Pacheco R."/>
            <person name="Padilla G."/>
            <person name="Ferreira P."/>
            <person name="Barriuso J."/>
            <person name="Kellner H."/>
            <person name="Castanera R."/>
            <person name="Alfaro M."/>
            <person name="Ramirez L."/>
            <person name="Pisabarro A.G."/>
            <person name="Kuo A."/>
            <person name="Tritt A."/>
            <person name="Lipzen A."/>
            <person name="He G."/>
            <person name="Yan M."/>
            <person name="Ng V."/>
            <person name="Cullen D."/>
            <person name="Martin F."/>
            <person name="Rosso M.-N."/>
            <person name="Henrissat B."/>
            <person name="Hibbett D."/>
            <person name="Martinez A.T."/>
            <person name="Grigoriev I.V."/>
        </authorList>
    </citation>
    <scope>NUCLEOTIDE SEQUENCE</scope>
    <source>
        <strain evidence="14">AH 44721</strain>
    </source>
</reference>
<evidence type="ECO:0000313" key="14">
    <source>
        <dbReference type="EMBL" id="KAF8887965.1"/>
    </source>
</evidence>
<comment type="similarity">
    <text evidence="10">Belongs to the glycosyl hydrolase 18 family.</text>
</comment>
<evidence type="ECO:0000256" key="1">
    <source>
        <dbReference type="ARBA" id="ARBA00000822"/>
    </source>
</evidence>
<dbReference type="PROSITE" id="PS51910">
    <property type="entry name" value="GH18_2"/>
    <property type="match status" value="1"/>
</dbReference>
<dbReference type="GO" id="GO:0005576">
    <property type="term" value="C:extracellular region"/>
    <property type="evidence" value="ECO:0007669"/>
    <property type="project" value="TreeGrafter"/>
</dbReference>
<comment type="caution">
    <text evidence="14">The sequence shown here is derived from an EMBL/GenBank/DDBJ whole genome shotgun (WGS) entry which is preliminary data.</text>
</comment>
<evidence type="ECO:0000259" key="13">
    <source>
        <dbReference type="PROSITE" id="PS51910"/>
    </source>
</evidence>
<name>A0A9P5TJE2_GYMJU</name>
<dbReference type="GO" id="GO:0000272">
    <property type="term" value="P:polysaccharide catabolic process"/>
    <property type="evidence" value="ECO:0007669"/>
    <property type="project" value="UniProtKB-KW"/>
</dbReference>
<keyword evidence="4 9" id="KW-0378">Hydrolase</keyword>
<comment type="catalytic activity">
    <reaction evidence="1">
        <text>Random endo-hydrolysis of N-acetyl-beta-D-glucosaminide (1-&gt;4)-beta-linkages in chitin and chitodextrins.</text>
        <dbReference type="EC" id="3.2.1.14"/>
    </reaction>
</comment>
<dbReference type="OrthoDB" id="6020543at2759"/>
<dbReference type="AlphaFoldDB" id="A0A9P5TJE2"/>
<evidence type="ECO:0000256" key="8">
    <source>
        <dbReference type="ARBA" id="ARBA00023326"/>
    </source>
</evidence>
<dbReference type="InterPro" id="IPR045321">
    <property type="entry name" value="Cts1-like"/>
</dbReference>
<feature type="region of interest" description="Disordered" evidence="11">
    <location>
        <begin position="317"/>
        <end position="393"/>
    </location>
</feature>
<dbReference type="GO" id="GO:0008061">
    <property type="term" value="F:chitin binding"/>
    <property type="evidence" value="ECO:0007669"/>
    <property type="project" value="UniProtKB-KW"/>
</dbReference>
<keyword evidence="15" id="KW-1185">Reference proteome</keyword>
<evidence type="ECO:0000256" key="4">
    <source>
        <dbReference type="ARBA" id="ARBA00022801"/>
    </source>
</evidence>
<feature type="compositionally biased region" description="Low complexity" evidence="11">
    <location>
        <begin position="318"/>
        <end position="356"/>
    </location>
</feature>
<keyword evidence="6" id="KW-0119">Carbohydrate metabolism</keyword>
<dbReference type="InterPro" id="IPR050542">
    <property type="entry name" value="Glycosyl_Hydrlase18_Chitinase"/>
</dbReference>
<proteinExistence type="inferred from homology"/>
<keyword evidence="3" id="KW-0147">Chitin-binding</keyword>
<dbReference type="EMBL" id="JADNYJ010000087">
    <property type="protein sequence ID" value="KAF8887965.1"/>
    <property type="molecule type" value="Genomic_DNA"/>
</dbReference>
<evidence type="ECO:0000256" key="2">
    <source>
        <dbReference type="ARBA" id="ARBA00012729"/>
    </source>
</evidence>
<keyword evidence="12" id="KW-1133">Transmembrane helix</keyword>
<feature type="domain" description="GH18" evidence="13">
    <location>
        <begin position="9"/>
        <end position="317"/>
    </location>
</feature>
<dbReference type="PANTHER" id="PTHR45708:SF49">
    <property type="entry name" value="ENDOCHITINASE"/>
    <property type="match status" value="1"/>
</dbReference>
<dbReference type="EC" id="3.2.1.14" evidence="2"/>
<dbReference type="SUPFAM" id="SSF51445">
    <property type="entry name" value="(Trans)glycosidases"/>
    <property type="match status" value="1"/>
</dbReference>
<keyword evidence="12" id="KW-0472">Membrane</keyword>
<dbReference type="Pfam" id="PF00704">
    <property type="entry name" value="Glyco_hydro_18"/>
    <property type="match status" value="1"/>
</dbReference>
<evidence type="ECO:0000256" key="6">
    <source>
        <dbReference type="ARBA" id="ARBA00023277"/>
    </source>
</evidence>
<sequence>MAFSNDRNDNVVTYWGQDSAGHQQNLGFYCNDDAIDVLPLAFLYIFFGKGGQPVIDFANICSQGSNDFPGTDLADCSFMAADIRKCQAQGKIITLSLGGATAKAGFSSDSQAAGFATTIWNMFLGGNGAIRPFGNAVLDGVDLDIENGSPAHYNTFVNTLRSLANNAHKRFCFSILHLSIAVFMVFFSRYYITAAPQCPFPDAEVGNALNSASFDAVYVQFYNNFCETSAPSEFNFATWDNWAKTQSPNKDIKVYLGAPGSADSAGEGYVSSQTLINVALEAQKKYSSFGGIMLWDADSAYTNNKYHAAVKNAIINRSEGSSSPSPNPSAEKPAPTTHAPNPAPVSSKSSSPVQSPIPDPRLSGRVRRPTISLDQRHASPAPTAAGQLSPRKG</sequence>
<dbReference type="Proteomes" id="UP000724874">
    <property type="component" value="Unassembled WGS sequence"/>
</dbReference>